<dbReference type="EMBL" id="MTJN01000002">
    <property type="protein sequence ID" value="OOV09172.1"/>
    <property type="molecule type" value="Genomic_DNA"/>
</dbReference>
<dbReference type="Proteomes" id="UP000190750">
    <property type="component" value="Unassembled WGS sequence"/>
</dbReference>
<organism evidence="2 3">
    <name type="scientific">Rhodoferax fermentans</name>
    <dbReference type="NCBI Taxonomy" id="28066"/>
    <lineage>
        <taxon>Bacteria</taxon>
        <taxon>Pseudomonadati</taxon>
        <taxon>Pseudomonadota</taxon>
        <taxon>Betaproteobacteria</taxon>
        <taxon>Burkholderiales</taxon>
        <taxon>Comamonadaceae</taxon>
        <taxon>Rhodoferax</taxon>
    </lineage>
</organism>
<accession>A0A1T1AYI8</accession>
<protein>
    <recommendedName>
        <fullName evidence="4">Membrane-associated oxidoreductase</fullName>
    </recommendedName>
</protein>
<feature type="transmembrane region" description="Helical" evidence="1">
    <location>
        <begin position="315"/>
        <end position="333"/>
    </location>
</feature>
<dbReference type="AlphaFoldDB" id="A0A1T1AYI8"/>
<keyword evidence="1" id="KW-0472">Membrane</keyword>
<evidence type="ECO:0000256" key="1">
    <source>
        <dbReference type="SAM" id="Phobius"/>
    </source>
</evidence>
<keyword evidence="3" id="KW-1185">Reference proteome</keyword>
<proteinExistence type="predicted"/>
<dbReference type="STRING" id="28066.RF819_14925"/>
<evidence type="ECO:0000313" key="2">
    <source>
        <dbReference type="EMBL" id="OOV09172.1"/>
    </source>
</evidence>
<evidence type="ECO:0000313" key="3">
    <source>
        <dbReference type="Proteomes" id="UP000190750"/>
    </source>
</evidence>
<keyword evidence="1" id="KW-1133">Transmembrane helix</keyword>
<name>A0A1T1AYI8_RHOFE</name>
<sequence>MDGQDSNALSADGAMIKGSVFLSAGFTASGKVRLLGVQIGRNLECQGAKLDGKDGDALSADRALIKGDVYLGNGFTATGEVRLLGAQIGRDLACNGAKLDGKDGDALSADGAIIKGGVFLSNGFTSTGEVRLLGAQIGLDLTCTGAKLDGKDGESLSAEGMKVNGSFFFRNLATPAKGVNLTSASVGRLVDDEASWGDQLTLNGFVYGHLAGGAPTDAQTRLSWLNKQHAKFTGAESFRPQPWKQLQSVLRNMGHVEDARQVAIAFEDRLRSSNLVGQTPATWPTLMRAAYRYPSIVLHFSFKALMGYGYRPMRLGIWMVAVWLVCAGVYWWAALQGVMAPSNPLVFQNLPTYQSCKNSQAKPETKNETNWYLCKTLPEEYTGFSPLAYSLDVLLPLVNLQQETDWAPLIPTPKGSWYQELFAHWTFNHFVRFVVWFEILFGWVASLLLVAVVSGLTKRSDE</sequence>
<evidence type="ECO:0008006" key="4">
    <source>
        <dbReference type="Google" id="ProtNLM"/>
    </source>
</evidence>
<comment type="caution">
    <text evidence="2">The sequence shown here is derived from an EMBL/GenBank/DDBJ whole genome shotgun (WGS) entry which is preliminary data.</text>
</comment>
<keyword evidence="1" id="KW-0812">Transmembrane</keyword>
<feature type="transmembrane region" description="Helical" evidence="1">
    <location>
        <begin position="433"/>
        <end position="456"/>
    </location>
</feature>
<reference evidence="2 3" key="1">
    <citation type="submission" date="2017-01" db="EMBL/GenBank/DDBJ databases">
        <title>Genome sequencing of Rhodoferax fermentans JCM 7819.</title>
        <authorList>
            <person name="Kim Y.J."/>
            <person name="Farh M.E.-A."/>
            <person name="Yang D.-C."/>
        </authorList>
    </citation>
    <scope>NUCLEOTIDE SEQUENCE [LARGE SCALE GENOMIC DNA]</scope>
    <source>
        <strain evidence="2 3">JCM 7819</strain>
    </source>
</reference>
<gene>
    <name evidence="2" type="ORF">RF819_14925</name>
</gene>